<protein>
    <submittedName>
        <fullName evidence="2">Uncharacterized protein</fullName>
    </submittedName>
</protein>
<organism evidence="2 3">
    <name type="scientific">Septoria linicola</name>
    <dbReference type="NCBI Taxonomy" id="215465"/>
    <lineage>
        <taxon>Eukaryota</taxon>
        <taxon>Fungi</taxon>
        <taxon>Dikarya</taxon>
        <taxon>Ascomycota</taxon>
        <taxon>Pezizomycotina</taxon>
        <taxon>Dothideomycetes</taxon>
        <taxon>Dothideomycetidae</taxon>
        <taxon>Mycosphaerellales</taxon>
        <taxon>Mycosphaerellaceae</taxon>
        <taxon>Septoria</taxon>
    </lineage>
</organism>
<name>A0A9Q9AJT0_9PEZI</name>
<dbReference type="AlphaFoldDB" id="A0A9Q9AJT0"/>
<evidence type="ECO:0000256" key="1">
    <source>
        <dbReference type="SAM" id="MobiDB-lite"/>
    </source>
</evidence>
<gene>
    <name evidence="2" type="ORF">Slin15195_G007010</name>
</gene>
<feature type="region of interest" description="Disordered" evidence="1">
    <location>
        <begin position="228"/>
        <end position="247"/>
    </location>
</feature>
<dbReference type="EMBL" id="CP099418">
    <property type="protein sequence ID" value="USW47382.1"/>
    <property type="molecule type" value="Genomic_DNA"/>
</dbReference>
<feature type="region of interest" description="Disordered" evidence="1">
    <location>
        <begin position="19"/>
        <end position="60"/>
    </location>
</feature>
<evidence type="ECO:0000313" key="2">
    <source>
        <dbReference type="EMBL" id="USW47382.1"/>
    </source>
</evidence>
<feature type="compositionally biased region" description="Low complexity" evidence="1">
    <location>
        <begin position="45"/>
        <end position="59"/>
    </location>
</feature>
<evidence type="ECO:0000313" key="3">
    <source>
        <dbReference type="Proteomes" id="UP001056384"/>
    </source>
</evidence>
<dbReference type="Proteomes" id="UP001056384">
    <property type="component" value="Chromosome 1"/>
</dbReference>
<accession>A0A9Q9AJT0</accession>
<reference evidence="2" key="1">
    <citation type="submission" date="2022-06" db="EMBL/GenBank/DDBJ databases">
        <title>Complete genome sequences of two strains of the flax pathogen Septoria linicola.</title>
        <authorList>
            <person name="Lapalu N."/>
            <person name="Simon A."/>
            <person name="Demenou B."/>
            <person name="Paumier D."/>
            <person name="Guillot M.-P."/>
            <person name="Gout L."/>
            <person name="Valade R."/>
        </authorList>
    </citation>
    <scope>NUCLEOTIDE SEQUENCE</scope>
    <source>
        <strain evidence="2">SE15195</strain>
    </source>
</reference>
<sequence>MTTVPVPVPVNLPRRIARCYARAPDAPPPKQSRAPSPSRAQKSGPAPSATATAAPAPAAAKKEKESNLINFIFEAFPKPFNCTTIPQTRLFAADPSHPLHIKIQRRVAAHNPDDFIWVARCPTHVSKKPAYRHDVVKKLRRVFREALRQRGYDEQGVQLGEHHMARLKQEPVMTGQRTVAETTGNLSGALSMFYVGDQKRVLMAKGHDIKAECDRILDKVLQIRYAAKKGARRGEDRSPTTARHGKRVKQEWQLGHLHGTLQTITAEETML</sequence>
<keyword evidence="3" id="KW-1185">Reference proteome</keyword>
<proteinExistence type="predicted"/>
<dbReference type="OrthoDB" id="5238363at2759"/>